<proteinExistence type="predicted"/>
<dbReference type="WBParaSite" id="nRc.2.0.1.t16241-RA">
    <property type="protein sequence ID" value="nRc.2.0.1.t16241-RA"/>
    <property type="gene ID" value="nRc.2.0.1.g16241"/>
</dbReference>
<feature type="domain" description="PDEase" evidence="2">
    <location>
        <begin position="1"/>
        <end position="50"/>
    </location>
</feature>
<reference evidence="4" key="1">
    <citation type="submission" date="2022-11" db="UniProtKB">
        <authorList>
            <consortium name="WormBaseParasite"/>
        </authorList>
    </citation>
    <scope>IDENTIFICATION</scope>
</reference>
<dbReference type="InterPro" id="IPR002073">
    <property type="entry name" value="PDEase_catalytic_dom"/>
</dbReference>
<name>A0A915IR00_ROMCU</name>
<dbReference type="Proteomes" id="UP000887565">
    <property type="component" value="Unplaced"/>
</dbReference>
<dbReference type="AlphaFoldDB" id="A0A915IR00"/>
<evidence type="ECO:0000256" key="1">
    <source>
        <dbReference type="SAM" id="MobiDB-lite"/>
    </source>
</evidence>
<evidence type="ECO:0000313" key="4">
    <source>
        <dbReference type="WBParaSite" id="nRc.2.0.1.t16241-RA"/>
    </source>
</evidence>
<dbReference type="InterPro" id="IPR036971">
    <property type="entry name" value="PDEase_catalytic_dom_sf"/>
</dbReference>
<accession>A0A915IR00</accession>
<organism evidence="3 4">
    <name type="scientific">Romanomermis culicivorax</name>
    <name type="common">Nematode worm</name>
    <dbReference type="NCBI Taxonomy" id="13658"/>
    <lineage>
        <taxon>Eukaryota</taxon>
        <taxon>Metazoa</taxon>
        <taxon>Ecdysozoa</taxon>
        <taxon>Nematoda</taxon>
        <taxon>Enoplea</taxon>
        <taxon>Dorylaimia</taxon>
        <taxon>Mermithida</taxon>
        <taxon>Mermithoidea</taxon>
        <taxon>Mermithidae</taxon>
        <taxon>Romanomermis</taxon>
    </lineage>
</organism>
<dbReference type="PROSITE" id="PS51845">
    <property type="entry name" value="PDEASE_I_2"/>
    <property type="match status" value="1"/>
</dbReference>
<protein>
    <submittedName>
        <fullName evidence="4">PDEase domain-containing protein</fullName>
    </submittedName>
</protein>
<keyword evidence="3" id="KW-1185">Reference proteome</keyword>
<dbReference type="Gene3D" id="1.10.1300.10">
    <property type="entry name" value="3'5'-cyclic nucleotide phosphodiesterase, catalytic domain"/>
    <property type="match status" value="1"/>
</dbReference>
<feature type="region of interest" description="Disordered" evidence="1">
    <location>
        <begin position="46"/>
        <end position="68"/>
    </location>
</feature>
<evidence type="ECO:0000259" key="2">
    <source>
        <dbReference type="PROSITE" id="PS51845"/>
    </source>
</evidence>
<sequence>MCFISSVGFIEYVVLPLWESWAELVHPAAESILENLNNNKRWYSEKIPLDEDPSEEEKKSAAPSGGPS</sequence>
<evidence type="ECO:0000313" key="3">
    <source>
        <dbReference type="Proteomes" id="UP000887565"/>
    </source>
</evidence>
<dbReference type="SUPFAM" id="SSF109604">
    <property type="entry name" value="HD-domain/PDEase-like"/>
    <property type="match status" value="1"/>
</dbReference>
<dbReference type="GO" id="GO:0007165">
    <property type="term" value="P:signal transduction"/>
    <property type="evidence" value="ECO:0007669"/>
    <property type="project" value="InterPro"/>
</dbReference>
<dbReference type="GO" id="GO:0004114">
    <property type="term" value="F:3',5'-cyclic-nucleotide phosphodiesterase activity"/>
    <property type="evidence" value="ECO:0007669"/>
    <property type="project" value="InterPro"/>
</dbReference>